<dbReference type="Proteomes" id="UP001334804">
    <property type="component" value="Chromosome"/>
</dbReference>
<keyword evidence="1" id="KW-0486">Methionine biosynthesis</keyword>
<comment type="catalytic activity">
    <reaction evidence="1">
        <text>1,2-dihydroxy-5-(methylsulfanyl)pent-1-en-3-one + O2 = 4-methylsulfanyl-2-oxobutanoate + formate + 2 H(+)</text>
        <dbReference type="Rhea" id="RHEA:24504"/>
        <dbReference type="ChEBI" id="CHEBI:15378"/>
        <dbReference type="ChEBI" id="CHEBI:15379"/>
        <dbReference type="ChEBI" id="CHEBI:15740"/>
        <dbReference type="ChEBI" id="CHEBI:16723"/>
        <dbReference type="ChEBI" id="CHEBI:49252"/>
        <dbReference type="EC" id="1.13.11.54"/>
    </reaction>
</comment>
<comment type="pathway">
    <text evidence="1">Amino-acid biosynthesis; L-methionine biosynthesis via salvage pathway; L-methionine from S-methyl-5-thio-alpha-D-ribose 1-phosphate: step 5/6.</text>
</comment>
<dbReference type="EC" id="1.13.11.53" evidence="1"/>
<feature type="binding site" evidence="1">
    <location>
        <position position="102"/>
    </location>
    <ligand>
        <name>Ni(2+)</name>
        <dbReference type="ChEBI" id="CHEBI:49786"/>
    </ligand>
</feature>
<dbReference type="InterPro" id="IPR004313">
    <property type="entry name" value="ARD"/>
</dbReference>
<keyword evidence="1" id="KW-0533">Nickel</keyword>
<keyword evidence="1" id="KW-0028">Amino-acid biosynthesis</keyword>
<gene>
    <name evidence="1" type="primary">mtnD</name>
    <name evidence="2" type="ORF">GA0070608_5707</name>
    <name evidence="3" type="ORF">OIE14_00170</name>
</gene>
<feature type="binding site" evidence="1">
    <location>
        <position position="102"/>
    </location>
    <ligand>
        <name>Fe(2+)</name>
        <dbReference type="ChEBI" id="CHEBI:29033"/>
    </ligand>
</feature>
<dbReference type="AlphaFoldDB" id="A0A1C6W4W2"/>
<dbReference type="EC" id="1.13.11.54" evidence="1"/>
<feature type="binding site" evidence="1">
    <location>
        <position position="148"/>
    </location>
    <ligand>
        <name>Ni(2+)</name>
        <dbReference type="ChEBI" id="CHEBI:49786"/>
    </ligand>
</feature>
<dbReference type="InterPro" id="IPR011051">
    <property type="entry name" value="RmlC_Cupin_sf"/>
</dbReference>
<name>A0A1C6W4W2_9ACTN</name>
<dbReference type="HAMAP" id="MF_01682">
    <property type="entry name" value="Salvage_MtnD"/>
    <property type="match status" value="1"/>
</dbReference>
<feature type="binding site" evidence="1">
    <location>
        <position position="104"/>
    </location>
    <ligand>
        <name>Fe(2+)</name>
        <dbReference type="ChEBI" id="CHEBI:29033"/>
    </ligand>
</feature>
<evidence type="ECO:0000313" key="4">
    <source>
        <dbReference type="Proteomes" id="UP000199343"/>
    </source>
</evidence>
<sequence>MTLLQVLPATGEAKPLLTTRDPDRIAAQLGAHGARFERWTLKDLTAGFGDDDVLGLYRTEADRFSAETGLGHVEVVRMAPDDSDPRWAAKARTTRDRYFNEHTHRSDEVWFFAQGRCGFYLRLANDDTVHVLIAEPGDLVCTPAGVRHWFDMGETPDFAALHIYAAETDWDEAFTGDAIASRFPPMEELLATAR</sequence>
<dbReference type="GO" id="GO:0005506">
    <property type="term" value="F:iron ion binding"/>
    <property type="evidence" value="ECO:0007669"/>
    <property type="project" value="UniProtKB-UniRule"/>
</dbReference>
<evidence type="ECO:0000313" key="5">
    <source>
        <dbReference type="Proteomes" id="UP001334804"/>
    </source>
</evidence>
<protein>
    <recommendedName>
        <fullName evidence="1">Acireductone dioxygenase</fullName>
    </recommendedName>
    <alternativeName>
        <fullName evidence="1">1,2-dihydroxy-3-keto-5-methylthiopentene dioxygenase</fullName>
        <shortName evidence="1">DHK-MTPene dioxygenase</shortName>
    </alternativeName>
    <alternativeName>
        <fullName evidence="1">Acireductone dioxygenase (Fe(2+)-requiring)</fullName>
        <shortName evidence="1">ARD'</shortName>
        <shortName evidence="1">Fe-ARD</shortName>
        <ecNumber evidence="1">1.13.11.54</ecNumber>
    </alternativeName>
    <alternativeName>
        <fullName evidence="1">Acireductone dioxygenase (Ni(2+)-requiring)</fullName>
        <shortName evidence="1">ARD</shortName>
        <shortName evidence="1">Ni-ARD</shortName>
        <ecNumber evidence="1">1.13.11.53</ecNumber>
    </alternativeName>
</protein>
<keyword evidence="1" id="KW-0408">Iron</keyword>
<keyword evidence="1 2" id="KW-0223">Dioxygenase</keyword>
<dbReference type="GO" id="GO:0019509">
    <property type="term" value="P:L-methionine salvage from methylthioadenosine"/>
    <property type="evidence" value="ECO:0007669"/>
    <property type="project" value="UniProtKB-UniRule"/>
</dbReference>
<proteinExistence type="inferred from homology"/>
<dbReference type="Gene3D" id="2.60.120.10">
    <property type="entry name" value="Jelly Rolls"/>
    <property type="match status" value="1"/>
</dbReference>
<comment type="caution">
    <text evidence="1">Lacks conserved residue(s) required for the propagation of feature annotation.</text>
</comment>
<feature type="binding site" evidence="1">
    <location>
        <position position="148"/>
    </location>
    <ligand>
        <name>Fe(2+)</name>
        <dbReference type="ChEBI" id="CHEBI:29033"/>
    </ligand>
</feature>
<dbReference type="GO" id="GO:0010309">
    <property type="term" value="F:acireductone dioxygenase [iron(II)-requiring] activity"/>
    <property type="evidence" value="ECO:0007669"/>
    <property type="project" value="UniProtKB-UniRule"/>
</dbReference>
<dbReference type="CDD" id="cd02232">
    <property type="entry name" value="cupin_ARD"/>
    <property type="match status" value="1"/>
</dbReference>
<keyword evidence="1" id="KW-0479">Metal-binding</keyword>
<reference evidence="3 5" key="2">
    <citation type="submission" date="2022-10" db="EMBL/GenBank/DDBJ databases">
        <title>The complete genomes of actinobacterial strains from the NBC collection.</title>
        <authorList>
            <person name="Joergensen T.S."/>
            <person name="Alvarez Arevalo M."/>
            <person name="Sterndorff E.B."/>
            <person name="Faurdal D."/>
            <person name="Vuksanovic O."/>
            <person name="Mourched A.-S."/>
            <person name="Charusanti P."/>
            <person name="Shaw S."/>
            <person name="Blin K."/>
            <person name="Weber T."/>
        </authorList>
    </citation>
    <scope>NUCLEOTIDE SEQUENCE [LARGE SCALE GENOMIC DNA]</scope>
    <source>
        <strain evidence="3 5">NBC 01809</strain>
    </source>
</reference>
<comment type="similarity">
    <text evidence="1">Belongs to the acireductone dioxygenase (ARD) family.</text>
</comment>
<dbReference type="InterPro" id="IPR014710">
    <property type="entry name" value="RmlC-like_jellyroll"/>
</dbReference>
<feature type="binding site" evidence="1">
    <location>
        <position position="108"/>
    </location>
    <ligand>
        <name>Fe(2+)</name>
        <dbReference type="ChEBI" id="CHEBI:29033"/>
    </ligand>
</feature>
<comment type="cofactor">
    <cofactor evidence="1">
        <name>Fe(2+)</name>
        <dbReference type="ChEBI" id="CHEBI:29033"/>
    </cofactor>
    <text evidence="1">Binds 1 Fe(2+) cation per monomer.</text>
</comment>
<dbReference type="GO" id="GO:0016151">
    <property type="term" value="F:nickel cation binding"/>
    <property type="evidence" value="ECO:0007669"/>
    <property type="project" value="UniProtKB-UniRule"/>
</dbReference>
<feature type="site" description="May play a role in metal incorporation in vivo" evidence="1">
    <location>
        <position position="101"/>
    </location>
</feature>
<evidence type="ECO:0000313" key="3">
    <source>
        <dbReference type="EMBL" id="WSA32558.1"/>
    </source>
</evidence>
<evidence type="ECO:0000256" key="1">
    <source>
        <dbReference type="HAMAP-Rule" id="MF_01682"/>
    </source>
</evidence>
<feature type="site" description="May play a role in transmitting local conformational changes" evidence="1">
    <location>
        <position position="107"/>
    </location>
</feature>
<dbReference type="Pfam" id="PF03079">
    <property type="entry name" value="ARD"/>
    <property type="match status" value="1"/>
</dbReference>
<dbReference type="SUPFAM" id="SSF51182">
    <property type="entry name" value="RmlC-like cupins"/>
    <property type="match status" value="1"/>
</dbReference>
<dbReference type="STRING" id="47871.GA0070608_5707"/>
<reference evidence="2 4" key="1">
    <citation type="submission" date="2016-06" db="EMBL/GenBank/DDBJ databases">
        <authorList>
            <person name="Kjaerup R.B."/>
            <person name="Dalgaard T.S."/>
            <person name="Juul-Madsen H.R."/>
        </authorList>
    </citation>
    <scope>NUCLEOTIDE SEQUENCE [LARGE SCALE GENOMIC DNA]</scope>
    <source>
        <strain evidence="2 4">DSM 43363</strain>
    </source>
</reference>
<comment type="subunit">
    <text evidence="1">Monomer.</text>
</comment>
<comment type="catalytic activity">
    <reaction evidence="1">
        <text>1,2-dihydroxy-5-(methylsulfanyl)pent-1-en-3-one + O2 = 3-(methylsulfanyl)propanoate + CO + formate + 2 H(+)</text>
        <dbReference type="Rhea" id="RHEA:14161"/>
        <dbReference type="ChEBI" id="CHEBI:15378"/>
        <dbReference type="ChEBI" id="CHEBI:15379"/>
        <dbReference type="ChEBI" id="CHEBI:15740"/>
        <dbReference type="ChEBI" id="CHEBI:17245"/>
        <dbReference type="ChEBI" id="CHEBI:49016"/>
        <dbReference type="ChEBI" id="CHEBI:49252"/>
        <dbReference type="EC" id="1.13.11.53"/>
    </reaction>
</comment>
<dbReference type="GO" id="GO:0019284">
    <property type="term" value="P:L-methionine salvage from S-adenosylmethionine"/>
    <property type="evidence" value="ECO:0007669"/>
    <property type="project" value="InterPro"/>
</dbReference>
<keyword evidence="1" id="KW-0560">Oxidoreductase</keyword>
<dbReference type="EMBL" id="FMIC01000002">
    <property type="protein sequence ID" value="SCL73424.1"/>
    <property type="molecule type" value="Genomic_DNA"/>
</dbReference>
<feature type="binding site" evidence="1">
    <location>
        <position position="104"/>
    </location>
    <ligand>
        <name>Ni(2+)</name>
        <dbReference type="ChEBI" id="CHEBI:49786"/>
    </ligand>
</feature>
<accession>A0A1C6W4W2</accession>
<dbReference type="UniPathway" id="UPA00904">
    <property type="reaction ID" value="UER00878"/>
</dbReference>
<dbReference type="InterPro" id="IPR023956">
    <property type="entry name" value="ARD_bac"/>
</dbReference>
<dbReference type="OrthoDB" id="9795636at2"/>
<comment type="function">
    <text evidence="1">Catalyzes 2 different reactions between oxygene and the acireductone 1,2-dihydroxy-3-keto-5-methylthiopentene (DHK-MTPene) depending upon the metal bound in the active site. Fe-containing acireductone dioxygenase (Fe-ARD) produces formate and 2-keto-4-methylthiobutyrate (KMTB), the alpha-ketoacid precursor of methionine in the methionine recycle pathway. Ni-containing acireductone dioxygenase (Ni-ARD) produces methylthiopropionate, carbon monoxide and formate, and does not lie on the methionine recycle pathway.</text>
</comment>
<organism evidence="2 4">
    <name type="scientific">Micromonospora peucetia</name>
    <dbReference type="NCBI Taxonomy" id="47871"/>
    <lineage>
        <taxon>Bacteria</taxon>
        <taxon>Bacillati</taxon>
        <taxon>Actinomycetota</taxon>
        <taxon>Actinomycetes</taxon>
        <taxon>Micromonosporales</taxon>
        <taxon>Micromonosporaceae</taxon>
        <taxon>Micromonospora</taxon>
    </lineage>
</organism>
<feature type="binding site" evidence="1">
    <location>
        <position position="108"/>
    </location>
    <ligand>
        <name>Ni(2+)</name>
        <dbReference type="ChEBI" id="CHEBI:49786"/>
    </ligand>
</feature>
<evidence type="ECO:0000313" key="2">
    <source>
        <dbReference type="EMBL" id="SCL73424.1"/>
    </source>
</evidence>
<comment type="cofactor">
    <cofactor evidence="1">
        <name>Ni(2+)</name>
        <dbReference type="ChEBI" id="CHEBI:49786"/>
    </cofactor>
    <text evidence="1">Binds 1 nickel ion per monomer.</text>
</comment>
<keyword evidence="5" id="KW-1185">Reference proteome</keyword>
<dbReference type="RefSeq" id="WP_091631927.1">
    <property type="nucleotide sequence ID" value="NZ_CP109071.1"/>
</dbReference>
<dbReference type="EMBL" id="CP109071">
    <property type="protein sequence ID" value="WSA32558.1"/>
    <property type="molecule type" value="Genomic_DNA"/>
</dbReference>
<dbReference type="GO" id="GO:0010308">
    <property type="term" value="F:acireductone dioxygenase (Ni2+-requiring) activity"/>
    <property type="evidence" value="ECO:0007669"/>
    <property type="project" value="UniProtKB-UniRule"/>
</dbReference>
<dbReference type="Proteomes" id="UP000199343">
    <property type="component" value="Unassembled WGS sequence"/>
</dbReference>